<dbReference type="AlphaFoldDB" id="A0A371IQ35"/>
<dbReference type="InterPro" id="IPR011856">
    <property type="entry name" value="tRNA_endonuc-like_dom_sf"/>
</dbReference>
<gene>
    <name evidence="3" type="ORF">CHF27_012615</name>
</gene>
<evidence type="ECO:0000313" key="3">
    <source>
        <dbReference type="EMBL" id="RDY22583.1"/>
    </source>
</evidence>
<dbReference type="OrthoDB" id="9803736at2"/>
<dbReference type="PANTHER" id="PTHR30015">
    <property type="entry name" value="MRR RESTRICTION SYSTEM PROTEIN"/>
    <property type="match status" value="1"/>
</dbReference>
<sequence>MAVPTYEELMLPLLKLLSDKNTYTNKQCNEILAKQCNLTEEEKRQTLPSKKSPIFYNRVNWAKTYMKKAGLVEAPKRGEVRITDLGQQLLNENPTDLKSKDLERYDSFIEFTNKSNKNNSTINSVIDIEENKTPEESLEDAFLKLKISLADELLEKIHTCSFDFFERLVIDLLIKMGYGGSREEAGQATKKTGDGGIDGIINEDRLGLDSIYIQAKRWKDTVVGRPEIQKFSGALDTPGATKGIFITTSTFTKEAKEYAKNINNKKIVLIDGSQLAKFMIDFNVGVSLETVYEIKKIDSDYFIED</sequence>
<proteinExistence type="predicted"/>
<keyword evidence="3" id="KW-0378">Hydrolase</keyword>
<feature type="domain" description="Restriction system protein Mrr-like N-terminal" evidence="2">
    <location>
        <begin position="6"/>
        <end position="91"/>
    </location>
</feature>
<protein>
    <submittedName>
        <fullName evidence="3">Restriction endonuclease</fullName>
    </submittedName>
</protein>
<evidence type="ECO:0000259" key="1">
    <source>
        <dbReference type="Pfam" id="PF04471"/>
    </source>
</evidence>
<dbReference type="SUPFAM" id="SSF52980">
    <property type="entry name" value="Restriction endonuclease-like"/>
    <property type="match status" value="1"/>
</dbReference>
<dbReference type="EMBL" id="NOJZ02000037">
    <property type="protein sequence ID" value="RDY22583.1"/>
    <property type="molecule type" value="Genomic_DNA"/>
</dbReference>
<keyword evidence="4" id="KW-1185">Reference proteome</keyword>
<evidence type="ECO:0000259" key="2">
    <source>
        <dbReference type="Pfam" id="PF14338"/>
    </source>
</evidence>
<dbReference type="InterPro" id="IPR025745">
    <property type="entry name" value="Mrr-like_N_dom"/>
</dbReference>
<name>A0A371IQ35_9FIRM</name>
<keyword evidence="3" id="KW-0255">Endonuclease</keyword>
<organism evidence="3 4">
    <name type="scientific">Romboutsia maritimum</name>
    <dbReference type="NCBI Taxonomy" id="2020948"/>
    <lineage>
        <taxon>Bacteria</taxon>
        <taxon>Bacillati</taxon>
        <taxon>Bacillota</taxon>
        <taxon>Clostridia</taxon>
        <taxon>Peptostreptococcales</taxon>
        <taxon>Peptostreptococcaceae</taxon>
        <taxon>Romboutsia</taxon>
    </lineage>
</organism>
<dbReference type="GO" id="GO:0003677">
    <property type="term" value="F:DNA binding"/>
    <property type="evidence" value="ECO:0007669"/>
    <property type="project" value="InterPro"/>
</dbReference>
<evidence type="ECO:0000313" key="4">
    <source>
        <dbReference type="Proteomes" id="UP000243494"/>
    </source>
</evidence>
<feature type="domain" description="Restriction endonuclease type IV Mrr" evidence="1">
    <location>
        <begin position="158"/>
        <end position="279"/>
    </location>
</feature>
<dbReference type="Pfam" id="PF04471">
    <property type="entry name" value="Mrr_cat"/>
    <property type="match status" value="1"/>
</dbReference>
<dbReference type="RefSeq" id="WP_095406807.1">
    <property type="nucleotide sequence ID" value="NZ_NOJZ02000037.1"/>
</dbReference>
<dbReference type="Proteomes" id="UP000243494">
    <property type="component" value="Unassembled WGS sequence"/>
</dbReference>
<dbReference type="GO" id="GO:0015666">
    <property type="term" value="F:restriction endodeoxyribonuclease activity"/>
    <property type="evidence" value="ECO:0007669"/>
    <property type="project" value="TreeGrafter"/>
</dbReference>
<dbReference type="InterPro" id="IPR052906">
    <property type="entry name" value="Type_IV_Methyl-Rstrct_Enzyme"/>
</dbReference>
<dbReference type="GO" id="GO:0009307">
    <property type="term" value="P:DNA restriction-modification system"/>
    <property type="evidence" value="ECO:0007669"/>
    <property type="project" value="InterPro"/>
</dbReference>
<dbReference type="PANTHER" id="PTHR30015:SF7">
    <property type="entry name" value="TYPE IV METHYL-DIRECTED RESTRICTION ENZYME ECOKMRR"/>
    <property type="match status" value="1"/>
</dbReference>
<accession>A0A371IQ35</accession>
<keyword evidence="3" id="KW-0540">Nuclease</keyword>
<reference evidence="3 4" key="1">
    <citation type="journal article" date="2017" name="Genome Announc.">
        <title>Draft Genome Sequence of Romboutsia maritimum sp. nov. Strain CCRI-22766(T), Isolated from Coastal Estuarine Mud.</title>
        <authorList>
            <person name="Maheux A.F."/>
            <person name="Boudreau D.K."/>
            <person name="Berube E."/>
            <person name="Boissinot M."/>
            <person name="Raymond F."/>
            <person name="Brodeur S."/>
            <person name="Corbeil J."/>
            <person name="Brightwell G."/>
            <person name="Broda D."/>
            <person name="Omar R.F."/>
            <person name="Bergeron M.G."/>
        </authorList>
    </citation>
    <scope>NUCLEOTIDE SEQUENCE [LARGE SCALE GENOMIC DNA]</scope>
    <source>
        <strain evidence="3 4">CCRI-22766</strain>
    </source>
</reference>
<dbReference type="InterPro" id="IPR007560">
    <property type="entry name" value="Restrct_endonuc_IV_Mrr"/>
</dbReference>
<dbReference type="InterPro" id="IPR011335">
    <property type="entry name" value="Restrct_endonuc-II-like"/>
</dbReference>
<dbReference type="Gene3D" id="3.40.1350.10">
    <property type="match status" value="1"/>
</dbReference>
<dbReference type="Pfam" id="PF14338">
    <property type="entry name" value="Mrr_N"/>
    <property type="match status" value="1"/>
</dbReference>
<comment type="caution">
    <text evidence="3">The sequence shown here is derived from an EMBL/GenBank/DDBJ whole genome shotgun (WGS) entry which is preliminary data.</text>
</comment>